<dbReference type="InterPro" id="IPR011251">
    <property type="entry name" value="Luciferase-like_dom"/>
</dbReference>
<protein>
    <submittedName>
        <fullName evidence="2">Putative F420-dependent oxidoreductase</fullName>
    </submittedName>
</protein>
<dbReference type="Gene3D" id="3.20.20.30">
    <property type="entry name" value="Luciferase-like domain"/>
    <property type="match status" value="1"/>
</dbReference>
<evidence type="ECO:0000313" key="3">
    <source>
        <dbReference type="Proteomes" id="UP000564573"/>
    </source>
</evidence>
<organism evidence="2 3">
    <name type="scientific">Prauserella sediminis</name>
    <dbReference type="NCBI Taxonomy" id="577680"/>
    <lineage>
        <taxon>Bacteria</taxon>
        <taxon>Bacillati</taxon>
        <taxon>Actinomycetota</taxon>
        <taxon>Actinomycetes</taxon>
        <taxon>Pseudonocardiales</taxon>
        <taxon>Pseudonocardiaceae</taxon>
        <taxon>Prauserella</taxon>
        <taxon>Prauserella salsuginis group</taxon>
    </lineage>
</organism>
<sequence>MKTSGDPGLGLLFFGTDESWPLVEFAEAAEERGFDALALPEHSHMPVASRYPLGELPDRYRRVLDPYIGMSMVAARTTLEIATCVSLLAQHDPITHAKTVATLDHLSGGRLTLGIGYGWNRAELADHGRRFDERRAVVRDHVTVMRALWRDEVAEYAGSHASVSPSWAWPKPVAGSVPMLLGVQPTERGRADVVGFADGWMPGSDDQLPDGLPALCEAWERAGRSGTPTVWPKINFTADDTDLLTRIERCRALGVDRILLDLQSVSRDDTMRVLDRYAALVEKSRR</sequence>
<dbReference type="InterPro" id="IPR051260">
    <property type="entry name" value="Diverse_substr_monoxygenases"/>
</dbReference>
<dbReference type="InterPro" id="IPR019921">
    <property type="entry name" value="Lucif-like_OxRdtase_Rv2161c"/>
</dbReference>
<dbReference type="Proteomes" id="UP000564573">
    <property type="component" value="Unassembled WGS sequence"/>
</dbReference>
<gene>
    <name evidence="2" type="ORF">FB384_004568</name>
</gene>
<dbReference type="GO" id="GO:0016705">
    <property type="term" value="F:oxidoreductase activity, acting on paired donors, with incorporation or reduction of molecular oxygen"/>
    <property type="evidence" value="ECO:0007669"/>
    <property type="project" value="InterPro"/>
</dbReference>
<dbReference type="Pfam" id="PF00296">
    <property type="entry name" value="Bac_luciferase"/>
    <property type="match status" value="1"/>
</dbReference>
<dbReference type="CDD" id="cd01097">
    <property type="entry name" value="Tetrahydromethanopterin_reductase"/>
    <property type="match status" value="1"/>
</dbReference>
<evidence type="ECO:0000259" key="1">
    <source>
        <dbReference type="Pfam" id="PF00296"/>
    </source>
</evidence>
<dbReference type="PANTHER" id="PTHR30011:SF32">
    <property type="entry name" value="CONSERVED PROTEIN"/>
    <property type="match status" value="1"/>
</dbReference>
<feature type="domain" description="Luciferase-like" evidence="1">
    <location>
        <begin position="22"/>
        <end position="242"/>
    </location>
</feature>
<accession>A0A839XQX8</accession>
<reference evidence="2 3" key="1">
    <citation type="submission" date="2020-08" db="EMBL/GenBank/DDBJ databases">
        <title>Sequencing the genomes of 1000 actinobacteria strains.</title>
        <authorList>
            <person name="Klenk H.-P."/>
        </authorList>
    </citation>
    <scope>NUCLEOTIDE SEQUENCE [LARGE SCALE GENOMIC DNA]</scope>
    <source>
        <strain evidence="2 3">DSM 45267</strain>
    </source>
</reference>
<dbReference type="EMBL" id="JACIBS010000005">
    <property type="protein sequence ID" value="MBB3665610.1"/>
    <property type="molecule type" value="Genomic_DNA"/>
</dbReference>
<dbReference type="AlphaFoldDB" id="A0A839XQX8"/>
<proteinExistence type="predicted"/>
<name>A0A839XQX8_9PSEU</name>
<dbReference type="InterPro" id="IPR036661">
    <property type="entry name" value="Luciferase-like_sf"/>
</dbReference>
<dbReference type="NCBIfam" id="TIGR03619">
    <property type="entry name" value="F420_Rv2161c"/>
    <property type="match status" value="1"/>
</dbReference>
<dbReference type="SUPFAM" id="SSF51679">
    <property type="entry name" value="Bacterial luciferase-like"/>
    <property type="match status" value="1"/>
</dbReference>
<dbReference type="RefSeq" id="WP_183786815.1">
    <property type="nucleotide sequence ID" value="NZ_JACIBS010000005.1"/>
</dbReference>
<keyword evidence="3" id="KW-1185">Reference proteome</keyword>
<evidence type="ECO:0000313" key="2">
    <source>
        <dbReference type="EMBL" id="MBB3665610.1"/>
    </source>
</evidence>
<comment type="caution">
    <text evidence="2">The sequence shown here is derived from an EMBL/GenBank/DDBJ whole genome shotgun (WGS) entry which is preliminary data.</text>
</comment>
<dbReference type="PANTHER" id="PTHR30011">
    <property type="entry name" value="ALKANESULFONATE MONOOXYGENASE-RELATED"/>
    <property type="match status" value="1"/>
</dbReference>